<evidence type="ECO:0000256" key="2">
    <source>
        <dbReference type="ARBA" id="ARBA00012438"/>
    </source>
</evidence>
<gene>
    <name evidence="15" type="ORF">FDT80_09320</name>
</gene>
<evidence type="ECO:0000313" key="16">
    <source>
        <dbReference type="Proteomes" id="UP000309550"/>
    </source>
</evidence>
<reference evidence="15 16" key="1">
    <citation type="submission" date="2019-05" db="EMBL/GenBank/DDBJ databases">
        <title>Sulfitobacter sabulilitoris sp. nov., isolated from a marine sand.</title>
        <authorList>
            <person name="Yoon J.-H."/>
        </authorList>
    </citation>
    <scope>NUCLEOTIDE SEQUENCE [LARGE SCALE GENOMIC DNA]</scope>
    <source>
        <strain evidence="15 16">HSMS-29</strain>
    </source>
</reference>
<feature type="domain" description="Histidine kinase" evidence="13">
    <location>
        <begin position="211"/>
        <end position="433"/>
    </location>
</feature>
<keyword evidence="7" id="KW-0067">ATP-binding</keyword>
<feature type="domain" description="Response regulatory" evidence="14">
    <location>
        <begin position="596"/>
        <end position="714"/>
    </location>
</feature>
<comment type="catalytic activity">
    <reaction evidence="1">
        <text>ATP + protein L-histidine = ADP + protein N-phospho-L-histidine.</text>
        <dbReference type="EC" id="2.7.13.3"/>
    </reaction>
</comment>
<keyword evidence="4" id="KW-0808">Transferase</keyword>
<proteinExistence type="predicted"/>
<evidence type="ECO:0000259" key="14">
    <source>
        <dbReference type="PROSITE" id="PS50110"/>
    </source>
</evidence>
<dbReference type="SMART" id="SM00388">
    <property type="entry name" value="HisKA"/>
    <property type="match status" value="1"/>
</dbReference>
<dbReference type="RefSeq" id="WP_138662010.1">
    <property type="nucleotide sequence ID" value="NZ_VANS01000002.1"/>
</dbReference>
<dbReference type="InterPro" id="IPR004358">
    <property type="entry name" value="Sig_transdc_His_kin-like_C"/>
</dbReference>
<evidence type="ECO:0000256" key="7">
    <source>
        <dbReference type="ARBA" id="ARBA00022840"/>
    </source>
</evidence>
<dbReference type="CDD" id="cd17546">
    <property type="entry name" value="REC_hyHK_CKI1_RcsC-like"/>
    <property type="match status" value="1"/>
</dbReference>
<dbReference type="Proteomes" id="UP000309550">
    <property type="component" value="Unassembled WGS sequence"/>
</dbReference>
<evidence type="ECO:0000256" key="9">
    <source>
        <dbReference type="ARBA" id="ARBA00064003"/>
    </source>
</evidence>
<dbReference type="SMART" id="SM00448">
    <property type="entry name" value="REC"/>
    <property type="match status" value="2"/>
</dbReference>
<dbReference type="InterPro" id="IPR011006">
    <property type="entry name" value="CheY-like_superfamily"/>
</dbReference>
<comment type="subunit">
    <text evidence="9">At low DSF concentrations, interacts with RpfF.</text>
</comment>
<feature type="modified residue" description="4-aspartylphosphate" evidence="11">
    <location>
        <position position="645"/>
    </location>
</feature>
<evidence type="ECO:0000256" key="5">
    <source>
        <dbReference type="ARBA" id="ARBA00022741"/>
    </source>
</evidence>
<dbReference type="Pfam" id="PF00072">
    <property type="entry name" value="Response_reg"/>
    <property type="match status" value="2"/>
</dbReference>
<dbReference type="EMBL" id="VANS01000002">
    <property type="protein sequence ID" value="TMM52469.1"/>
    <property type="molecule type" value="Genomic_DNA"/>
</dbReference>
<dbReference type="GO" id="GO:0000155">
    <property type="term" value="F:phosphorelay sensor kinase activity"/>
    <property type="evidence" value="ECO:0007669"/>
    <property type="project" value="InterPro"/>
</dbReference>
<dbReference type="FunFam" id="1.10.287.130:FF:000002">
    <property type="entry name" value="Two-component osmosensing histidine kinase"/>
    <property type="match status" value="1"/>
</dbReference>
<keyword evidence="12" id="KW-0175">Coiled coil</keyword>
<dbReference type="SUPFAM" id="SSF47384">
    <property type="entry name" value="Homodimeric domain of signal transducing histidine kinase"/>
    <property type="match status" value="1"/>
</dbReference>
<accession>A0A5S3PES5</accession>
<dbReference type="Gene3D" id="1.10.287.130">
    <property type="match status" value="1"/>
</dbReference>
<dbReference type="PANTHER" id="PTHR45339">
    <property type="entry name" value="HYBRID SIGNAL TRANSDUCTION HISTIDINE KINASE J"/>
    <property type="match status" value="1"/>
</dbReference>
<dbReference type="Pfam" id="PF00512">
    <property type="entry name" value="HisKA"/>
    <property type="match status" value="1"/>
</dbReference>
<dbReference type="InterPro" id="IPR001789">
    <property type="entry name" value="Sig_transdc_resp-reg_receiver"/>
</dbReference>
<evidence type="ECO:0000259" key="13">
    <source>
        <dbReference type="PROSITE" id="PS50109"/>
    </source>
</evidence>
<dbReference type="InterPro" id="IPR003661">
    <property type="entry name" value="HisK_dim/P_dom"/>
</dbReference>
<dbReference type="InterPro" id="IPR005467">
    <property type="entry name" value="His_kinase_dom"/>
</dbReference>
<keyword evidence="16" id="KW-1185">Reference proteome</keyword>
<comment type="caution">
    <text evidence="15">The sequence shown here is derived from an EMBL/GenBank/DDBJ whole genome shotgun (WGS) entry which is preliminary data.</text>
</comment>
<name>A0A5S3PES5_9RHOB</name>
<evidence type="ECO:0000256" key="12">
    <source>
        <dbReference type="SAM" id="Coils"/>
    </source>
</evidence>
<dbReference type="FunFam" id="3.30.565.10:FF:000010">
    <property type="entry name" value="Sensor histidine kinase RcsC"/>
    <property type="match status" value="1"/>
</dbReference>
<feature type="coiled-coil region" evidence="12">
    <location>
        <begin position="5"/>
        <end position="41"/>
    </location>
</feature>
<evidence type="ECO:0000256" key="4">
    <source>
        <dbReference type="ARBA" id="ARBA00022679"/>
    </source>
</evidence>
<dbReference type="SUPFAM" id="SSF52172">
    <property type="entry name" value="CheY-like"/>
    <property type="match status" value="2"/>
</dbReference>
<feature type="modified residue" description="4-aspartylphosphate" evidence="11">
    <location>
        <position position="498"/>
    </location>
</feature>
<dbReference type="PANTHER" id="PTHR45339:SF5">
    <property type="entry name" value="HISTIDINE KINASE"/>
    <property type="match status" value="1"/>
</dbReference>
<dbReference type="CDD" id="cd00082">
    <property type="entry name" value="HisKA"/>
    <property type="match status" value="1"/>
</dbReference>
<dbReference type="Gene3D" id="3.30.565.10">
    <property type="entry name" value="Histidine kinase-like ATPase, C-terminal domain"/>
    <property type="match status" value="1"/>
</dbReference>
<evidence type="ECO:0000256" key="3">
    <source>
        <dbReference type="ARBA" id="ARBA00022553"/>
    </source>
</evidence>
<evidence type="ECO:0000256" key="11">
    <source>
        <dbReference type="PROSITE-ProRule" id="PRU00169"/>
    </source>
</evidence>
<keyword evidence="8" id="KW-0902">Two-component regulatory system</keyword>
<dbReference type="Gene3D" id="3.40.50.2300">
    <property type="match status" value="2"/>
</dbReference>
<dbReference type="CDD" id="cd00156">
    <property type="entry name" value="REC"/>
    <property type="match status" value="1"/>
</dbReference>
<dbReference type="EC" id="2.7.13.3" evidence="2"/>
<dbReference type="SMART" id="SM00387">
    <property type="entry name" value="HATPase_c"/>
    <property type="match status" value="1"/>
</dbReference>
<keyword evidence="6" id="KW-0418">Kinase</keyword>
<dbReference type="CDD" id="cd16922">
    <property type="entry name" value="HATPase_EvgS-ArcB-TorS-like"/>
    <property type="match status" value="1"/>
</dbReference>
<protein>
    <recommendedName>
        <fullName evidence="10">Sensory/regulatory protein RpfC</fullName>
        <ecNumber evidence="2">2.7.13.3</ecNumber>
    </recommendedName>
</protein>
<dbReference type="InterPro" id="IPR003594">
    <property type="entry name" value="HATPase_dom"/>
</dbReference>
<evidence type="ECO:0000313" key="15">
    <source>
        <dbReference type="EMBL" id="TMM52469.1"/>
    </source>
</evidence>
<organism evidence="15 16">
    <name type="scientific">Sulfitobacter sabulilitoris</name>
    <dbReference type="NCBI Taxonomy" id="2562655"/>
    <lineage>
        <taxon>Bacteria</taxon>
        <taxon>Pseudomonadati</taxon>
        <taxon>Pseudomonadota</taxon>
        <taxon>Alphaproteobacteria</taxon>
        <taxon>Rhodobacterales</taxon>
        <taxon>Roseobacteraceae</taxon>
        <taxon>Sulfitobacter</taxon>
    </lineage>
</organism>
<keyword evidence="5" id="KW-0547">Nucleotide-binding</keyword>
<dbReference type="OrthoDB" id="9801651at2"/>
<dbReference type="SUPFAM" id="SSF55874">
    <property type="entry name" value="ATPase domain of HSP90 chaperone/DNA topoisomerase II/histidine kinase"/>
    <property type="match status" value="1"/>
</dbReference>
<dbReference type="InterPro" id="IPR036097">
    <property type="entry name" value="HisK_dim/P_sf"/>
</dbReference>
<dbReference type="GO" id="GO:0005524">
    <property type="term" value="F:ATP binding"/>
    <property type="evidence" value="ECO:0007669"/>
    <property type="project" value="UniProtKB-KW"/>
</dbReference>
<dbReference type="PROSITE" id="PS50110">
    <property type="entry name" value="RESPONSE_REGULATORY"/>
    <property type="match status" value="2"/>
</dbReference>
<dbReference type="PROSITE" id="PS50109">
    <property type="entry name" value="HIS_KIN"/>
    <property type="match status" value="1"/>
</dbReference>
<evidence type="ECO:0000256" key="10">
    <source>
        <dbReference type="ARBA" id="ARBA00068150"/>
    </source>
</evidence>
<feature type="domain" description="Response regulatory" evidence="14">
    <location>
        <begin position="450"/>
        <end position="556"/>
    </location>
</feature>
<dbReference type="Pfam" id="PF02518">
    <property type="entry name" value="HATPase_c"/>
    <property type="match status" value="1"/>
</dbReference>
<dbReference type="AlphaFoldDB" id="A0A5S3PES5"/>
<keyword evidence="3 11" id="KW-0597">Phosphoprotein</keyword>
<dbReference type="PRINTS" id="PR00344">
    <property type="entry name" value="BCTRLSENSOR"/>
</dbReference>
<evidence type="ECO:0000256" key="6">
    <source>
        <dbReference type="ARBA" id="ARBA00022777"/>
    </source>
</evidence>
<evidence type="ECO:0000256" key="8">
    <source>
        <dbReference type="ARBA" id="ARBA00023012"/>
    </source>
</evidence>
<sequence>MSLVERLAEETRRRQQAELMLAEQEAKLDAARRRQARTDARVADLGAENLRLTCALTAQRDRIGLVERQFMHAVEALRAGFALFDSDLKLVMRNQAYLSGFHNPDLIKPGISYKEVLQIVVDERRIDPDEGPQDEWRDRMFARLESDDPQEVIVKQSNGQYIKVIDRRGLGGEVVSLLMDVTADVQHANDLKDARMLAESASRAKSTFLANMSHEIRTPMNGVVGMAEVLSETDLTEEQRLYTDTIRNSGEALLTIINQVLDLSKIEADRMVLRHEPLDLKQIVREVIMLAQPTASAKGLAVTMDFDPLLATDYTGDAGRVRQVLTNLVGNAVKFTSRGHVSVRVTGEPDAKAGTVALSISVADTGIGIPDYMIDTVFAEFTQVENDRNRQFDGTGLGLAISRKLVDMMGGRISVTSQEDVGSTFGLDLTLPVAAGKSAPVVLRPDRLRHVLLVDSLEASRATLHGHLERVGVRVTSHDTASSAMDDLGPHIDLVLIDHSPPALDGLALLRRVQAAGHHMPVFVFTSEPNAAPNGRADVPKPVLLRQPVELACVFDKFSAALPVVDPPVPVPLPPANPPVAYARPIPDDQPRRRMRVLTAEDNATNQLVFRKMVKDLDIDLTFADNGVKAVQVYQASAPDLVFMDICMPRLDGKTATRIIRKIESGTGVHVPIVALTAHTGTDEADAILETGLDHYLSKPLRKALIIEHILSACPVDALDPRNGASASGRGVRAHKDQR</sequence>
<dbReference type="InterPro" id="IPR036890">
    <property type="entry name" value="HATPase_C_sf"/>
</dbReference>
<dbReference type="Pfam" id="PF12860">
    <property type="entry name" value="PAS_7"/>
    <property type="match status" value="1"/>
</dbReference>
<evidence type="ECO:0000256" key="1">
    <source>
        <dbReference type="ARBA" id="ARBA00000085"/>
    </source>
</evidence>